<gene>
    <name evidence="1" type="ORF">HK414_20010</name>
</gene>
<reference evidence="1 2" key="2">
    <citation type="submission" date="2020-05" db="EMBL/GenBank/DDBJ databases">
        <authorList>
            <person name="Khan S.A."/>
            <person name="Jeon C.O."/>
            <person name="Chun B.H."/>
        </authorList>
    </citation>
    <scope>NUCLEOTIDE SEQUENCE [LARGE SCALE GENOMIC DNA]</scope>
    <source>
        <strain evidence="1 2">H242</strain>
    </source>
</reference>
<dbReference type="EMBL" id="CP053418">
    <property type="protein sequence ID" value="QJW85010.1"/>
    <property type="molecule type" value="Genomic_DNA"/>
</dbReference>
<evidence type="ECO:0000313" key="2">
    <source>
        <dbReference type="Proteomes" id="UP000500826"/>
    </source>
</evidence>
<protein>
    <submittedName>
        <fullName evidence="1">Uncharacterized protein</fullName>
    </submittedName>
</protein>
<organism evidence="1 2">
    <name type="scientific">Ramlibacter terrae</name>
    <dbReference type="NCBI Taxonomy" id="2732511"/>
    <lineage>
        <taxon>Bacteria</taxon>
        <taxon>Pseudomonadati</taxon>
        <taxon>Pseudomonadota</taxon>
        <taxon>Betaproteobacteria</taxon>
        <taxon>Burkholderiales</taxon>
        <taxon>Comamonadaceae</taxon>
        <taxon>Ramlibacter</taxon>
    </lineage>
</organism>
<keyword evidence="2" id="KW-1185">Reference proteome</keyword>
<sequence>MPLVLPAIVEPEPEVPDDIVEPDDVEPVVEPLDMEPLVEPVEAVPEVLPVAAPPPGVPVAPIGVPRVLRWPAPTAALEAGAGGVPWAGEGSGEHCGGSDQGFGGSGHCQDLLFALWTGELPAKQD</sequence>
<evidence type="ECO:0000313" key="1">
    <source>
        <dbReference type="EMBL" id="QJW85010.1"/>
    </source>
</evidence>
<proteinExistence type="predicted"/>
<reference evidence="1 2" key="1">
    <citation type="submission" date="2020-05" db="EMBL/GenBank/DDBJ databases">
        <title>Ramlibacter rhizophilus sp. nov., isolated from rhizosphere soil of national flower Mugunghwa from South Korea.</title>
        <authorList>
            <person name="Zheng-Fei Y."/>
            <person name="Huan T."/>
        </authorList>
    </citation>
    <scope>NUCLEOTIDE SEQUENCE [LARGE SCALE GENOMIC DNA]</scope>
    <source>
        <strain evidence="1 2">H242</strain>
    </source>
</reference>
<name>A0ABX6P6M5_9BURK</name>
<accession>A0ABX6P6M5</accession>
<dbReference type="Proteomes" id="UP000500826">
    <property type="component" value="Chromosome"/>
</dbReference>